<comment type="caution">
    <text evidence="1">The sequence shown here is derived from an EMBL/GenBank/DDBJ whole genome shotgun (WGS) entry which is preliminary data.</text>
</comment>
<evidence type="ECO:0000313" key="2">
    <source>
        <dbReference type="Proteomes" id="UP001235712"/>
    </source>
</evidence>
<organism evidence="1 2">
    <name type="scientific">Kineosporia succinea</name>
    <dbReference type="NCBI Taxonomy" id="84632"/>
    <lineage>
        <taxon>Bacteria</taxon>
        <taxon>Bacillati</taxon>
        <taxon>Actinomycetota</taxon>
        <taxon>Actinomycetes</taxon>
        <taxon>Kineosporiales</taxon>
        <taxon>Kineosporiaceae</taxon>
        <taxon>Kineosporia</taxon>
    </lineage>
</organism>
<sequence length="77" mass="8249">MSVTVILSRHNDTGPTASADVYNDAENIEITESGVLTIGCGWNDHRVVVGAYPPGGWLNAYVDADRTYADSEPPKVV</sequence>
<name>A0ABT9P2V7_9ACTN</name>
<reference evidence="1 2" key="1">
    <citation type="submission" date="2023-07" db="EMBL/GenBank/DDBJ databases">
        <title>Sequencing the genomes of 1000 actinobacteria strains.</title>
        <authorList>
            <person name="Klenk H.-P."/>
        </authorList>
    </citation>
    <scope>NUCLEOTIDE SEQUENCE [LARGE SCALE GENOMIC DNA]</scope>
    <source>
        <strain evidence="1 2">DSM 44388</strain>
    </source>
</reference>
<gene>
    <name evidence="1" type="ORF">J2S57_002655</name>
</gene>
<dbReference type="EMBL" id="JAUSQZ010000001">
    <property type="protein sequence ID" value="MDP9826906.1"/>
    <property type="molecule type" value="Genomic_DNA"/>
</dbReference>
<dbReference type="RefSeq" id="WP_307242245.1">
    <property type="nucleotide sequence ID" value="NZ_JAUSQZ010000001.1"/>
</dbReference>
<proteinExistence type="predicted"/>
<protein>
    <submittedName>
        <fullName evidence="1">Uncharacterized protein</fullName>
    </submittedName>
</protein>
<keyword evidence="2" id="KW-1185">Reference proteome</keyword>
<accession>A0ABT9P2V7</accession>
<dbReference type="Proteomes" id="UP001235712">
    <property type="component" value="Unassembled WGS sequence"/>
</dbReference>
<evidence type="ECO:0000313" key="1">
    <source>
        <dbReference type="EMBL" id="MDP9826906.1"/>
    </source>
</evidence>